<accession>A0A8G0ZSW9</accession>
<dbReference type="InterPro" id="IPR001690">
    <property type="entry name" value="Autoind_synthase"/>
</dbReference>
<protein>
    <submittedName>
        <fullName evidence="6">Autoinducer synthase</fullName>
    </submittedName>
</protein>
<organism evidence="6 7">
    <name type="scientific">Neotabrizicola shimadae</name>
    <dbReference type="NCBI Taxonomy" id="2807096"/>
    <lineage>
        <taxon>Bacteria</taxon>
        <taxon>Pseudomonadati</taxon>
        <taxon>Pseudomonadota</taxon>
        <taxon>Alphaproteobacteria</taxon>
        <taxon>Rhodobacterales</taxon>
        <taxon>Paracoccaceae</taxon>
        <taxon>Neotabrizicola</taxon>
    </lineage>
</organism>
<dbReference type="Proteomes" id="UP000826300">
    <property type="component" value="Chromosome"/>
</dbReference>
<evidence type="ECO:0000256" key="2">
    <source>
        <dbReference type="ARBA" id="ARBA00022679"/>
    </source>
</evidence>
<dbReference type="InterPro" id="IPR016181">
    <property type="entry name" value="Acyl_CoA_acyltransferase"/>
</dbReference>
<dbReference type="RefSeq" id="WP_220661060.1">
    <property type="nucleotide sequence ID" value="NZ_CP069370.1"/>
</dbReference>
<keyword evidence="3" id="KW-0949">S-adenosyl-L-methionine</keyword>
<reference evidence="6" key="1">
    <citation type="submission" date="2021-02" db="EMBL/GenBank/DDBJ databases">
        <title>Rhodobacter shimadae sp. nov., an aerobic anoxygenic phototrophic bacterium isolated from a hot spring.</title>
        <authorList>
            <person name="Muramatsu S."/>
            <person name="Haruta S."/>
            <person name="Hirose S."/>
            <person name="Hanada S."/>
        </authorList>
    </citation>
    <scope>NUCLEOTIDE SEQUENCE</scope>
    <source>
        <strain evidence="6">N10</strain>
    </source>
</reference>
<gene>
    <name evidence="6" type="ORF">JO391_13855</name>
</gene>
<evidence type="ECO:0000256" key="5">
    <source>
        <dbReference type="PROSITE-ProRule" id="PRU00533"/>
    </source>
</evidence>
<name>A0A8G0ZSW9_9RHOB</name>
<dbReference type="EMBL" id="CP069370">
    <property type="protein sequence ID" value="QYZ68840.1"/>
    <property type="molecule type" value="Genomic_DNA"/>
</dbReference>
<evidence type="ECO:0000256" key="3">
    <source>
        <dbReference type="ARBA" id="ARBA00022691"/>
    </source>
</evidence>
<dbReference type="GO" id="GO:0009372">
    <property type="term" value="P:quorum sensing"/>
    <property type="evidence" value="ECO:0007669"/>
    <property type="project" value="UniProtKB-UniRule"/>
</dbReference>
<dbReference type="Gene3D" id="3.40.630.30">
    <property type="match status" value="1"/>
</dbReference>
<sequence>MQGVTFDFSDMHLHGSAFYDFLRLRKKRFVDDLGWNLSHNDVVEMDQYDTPLAHYSVVLRDGCVVGGARTMSTTASWGGHTYMIRDALAGKLADIPPGIIDREINSPDVWECTRLVIDDALTSHAERSHCLGLIVDGLVSVARREGANELVSLSPVSLLRALRQLGYAANRVGGAYANESDGRRYAVLTMPAGRGEAPPLSSVFAQFLSQ</sequence>
<dbReference type="GO" id="GO:0016740">
    <property type="term" value="F:transferase activity"/>
    <property type="evidence" value="ECO:0007669"/>
    <property type="project" value="UniProtKB-KW"/>
</dbReference>
<dbReference type="PROSITE" id="PS51187">
    <property type="entry name" value="AUTOINDUCER_SYNTH_2"/>
    <property type="match status" value="1"/>
</dbReference>
<dbReference type="SUPFAM" id="SSF55729">
    <property type="entry name" value="Acyl-CoA N-acyltransferases (Nat)"/>
    <property type="match status" value="1"/>
</dbReference>
<dbReference type="PANTHER" id="PTHR39322:SF1">
    <property type="entry name" value="ISOVALERYL-HOMOSERINE LACTONE SYNTHASE"/>
    <property type="match status" value="1"/>
</dbReference>
<dbReference type="PANTHER" id="PTHR39322">
    <property type="entry name" value="ACYL-HOMOSERINE-LACTONE SYNTHASE"/>
    <property type="match status" value="1"/>
</dbReference>
<dbReference type="KEGG" id="nsm:JO391_13855"/>
<keyword evidence="7" id="KW-1185">Reference proteome</keyword>
<dbReference type="GO" id="GO:0007165">
    <property type="term" value="P:signal transduction"/>
    <property type="evidence" value="ECO:0007669"/>
    <property type="project" value="TreeGrafter"/>
</dbReference>
<dbReference type="Pfam" id="PF00765">
    <property type="entry name" value="Autoind_synth"/>
    <property type="match status" value="1"/>
</dbReference>
<keyword evidence="1 5" id="KW-0673">Quorum sensing</keyword>
<comment type="similarity">
    <text evidence="5">Belongs to the autoinducer synthase family.</text>
</comment>
<keyword evidence="4 5" id="KW-0071">Autoinducer synthesis</keyword>
<evidence type="ECO:0000313" key="6">
    <source>
        <dbReference type="EMBL" id="QYZ68840.1"/>
    </source>
</evidence>
<evidence type="ECO:0000256" key="1">
    <source>
        <dbReference type="ARBA" id="ARBA00022654"/>
    </source>
</evidence>
<keyword evidence="2" id="KW-0808">Transferase</keyword>
<proteinExistence type="inferred from homology"/>
<evidence type="ECO:0000313" key="7">
    <source>
        <dbReference type="Proteomes" id="UP000826300"/>
    </source>
</evidence>
<evidence type="ECO:0000256" key="4">
    <source>
        <dbReference type="ARBA" id="ARBA00022929"/>
    </source>
</evidence>
<dbReference type="AlphaFoldDB" id="A0A8G0ZSW9"/>